<dbReference type="EMBL" id="BARS01031180">
    <property type="protein sequence ID" value="GAG28128.1"/>
    <property type="molecule type" value="Genomic_DNA"/>
</dbReference>
<proteinExistence type="predicted"/>
<organism evidence="1">
    <name type="scientific">marine sediment metagenome</name>
    <dbReference type="NCBI Taxonomy" id="412755"/>
    <lineage>
        <taxon>unclassified sequences</taxon>
        <taxon>metagenomes</taxon>
        <taxon>ecological metagenomes</taxon>
    </lineage>
</organism>
<evidence type="ECO:0000313" key="1">
    <source>
        <dbReference type="EMBL" id="GAG28128.1"/>
    </source>
</evidence>
<reference evidence="1" key="1">
    <citation type="journal article" date="2014" name="Front. Microbiol.">
        <title>High frequency of phylogenetically diverse reductive dehalogenase-homologous genes in deep subseafloor sedimentary metagenomes.</title>
        <authorList>
            <person name="Kawai M."/>
            <person name="Futagami T."/>
            <person name="Toyoda A."/>
            <person name="Takaki Y."/>
            <person name="Nishi S."/>
            <person name="Hori S."/>
            <person name="Arai W."/>
            <person name="Tsubouchi T."/>
            <person name="Morono Y."/>
            <person name="Uchiyama I."/>
            <person name="Ito T."/>
            <person name="Fujiyama A."/>
            <person name="Inagaki F."/>
            <person name="Takami H."/>
        </authorList>
    </citation>
    <scope>NUCLEOTIDE SEQUENCE</scope>
    <source>
        <strain evidence="1">Expedition CK06-06</strain>
    </source>
</reference>
<gene>
    <name evidence="1" type="ORF">S01H1_48552</name>
</gene>
<feature type="non-terminal residue" evidence="1">
    <location>
        <position position="73"/>
    </location>
</feature>
<name>X0WUH7_9ZZZZ</name>
<comment type="caution">
    <text evidence="1">The sequence shown here is derived from an EMBL/GenBank/DDBJ whole genome shotgun (WGS) entry which is preliminary data.</text>
</comment>
<dbReference type="AlphaFoldDB" id="X0WUH7"/>
<protein>
    <submittedName>
        <fullName evidence="1">Uncharacterized protein</fullName>
    </submittedName>
</protein>
<sequence>MQKINPKKILFIKLGAGGKWEKECIEESQTIRIEYDEVNHNSCLKGEWEDVYNSFINIPETRDFVASSHTNQV</sequence>
<accession>X0WUH7</accession>